<keyword evidence="6" id="KW-1185">Reference proteome</keyword>
<name>A0ABX1N433_9RHOO</name>
<evidence type="ECO:0000313" key="6">
    <source>
        <dbReference type="Proteomes" id="UP000601990"/>
    </source>
</evidence>
<dbReference type="CDD" id="cd06170">
    <property type="entry name" value="LuxR_C_like"/>
    <property type="match status" value="1"/>
</dbReference>
<dbReference type="Proteomes" id="UP000601990">
    <property type="component" value="Unassembled WGS sequence"/>
</dbReference>
<dbReference type="InterPro" id="IPR016032">
    <property type="entry name" value="Sig_transdc_resp-reg_C-effctor"/>
</dbReference>
<dbReference type="Pfam" id="PF00072">
    <property type="entry name" value="Response_reg"/>
    <property type="match status" value="1"/>
</dbReference>
<dbReference type="InterPro" id="IPR011006">
    <property type="entry name" value="CheY-like_superfamily"/>
</dbReference>
<evidence type="ECO:0000256" key="1">
    <source>
        <dbReference type="ARBA" id="ARBA00023125"/>
    </source>
</evidence>
<feature type="domain" description="HTH luxR-type" evidence="3">
    <location>
        <begin position="151"/>
        <end position="216"/>
    </location>
</feature>
<keyword evidence="2" id="KW-0597">Phosphoprotein</keyword>
<accession>A0ABX1N433</accession>
<gene>
    <name evidence="5" type="primary">narL</name>
    <name evidence="5" type="ORF">GO608_11830</name>
</gene>
<comment type="caution">
    <text evidence="5">The sequence shown here is derived from an EMBL/GenBank/DDBJ whole genome shotgun (WGS) entry which is preliminary data.</text>
</comment>
<dbReference type="SMART" id="SM00448">
    <property type="entry name" value="REC"/>
    <property type="match status" value="1"/>
</dbReference>
<dbReference type="PROSITE" id="PS00622">
    <property type="entry name" value="HTH_LUXR_1"/>
    <property type="match status" value="1"/>
</dbReference>
<dbReference type="Gene3D" id="3.40.50.2300">
    <property type="match status" value="1"/>
</dbReference>
<dbReference type="Pfam" id="PF00196">
    <property type="entry name" value="GerE"/>
    <property type="match status" value="1"/>
</dbReference>
<dbReference type="SMART" id="SM00421">
    <property type="entry name" value="HTH_LUXR"/>
    <property type="match status" value="1"/>
</dbReference>
<keyword evidence="1" id="KW-0238">DNA-binding</keyword>
<organism evidence="5 6">
    <name type="scientific">Aromatoleum buckelii</name>
    <dbReference type="NCBI Taxonomy" id="200254"/>
    <lineage>
        <taxon>Bacteria</taxon>
        <taxon>Pseudomonadati</taxon>
        <taxon>Pseudomonadota</taxon>
        <taxon>Betaproteobacteria</taxon>
        <taxon>Rhodocyclales</taxon>
        <taxon>Rhodocyclaceae</taxon>
        <taxon>Aromatoleum</taxon>
    </lineage>
</organism>
<dbReference type="PANTHER" id="PTHR43214">
    <property type="entry name" value="TWO-COMPONENT RESPONSE REGULATOR"/>
    <property type="match status" value="1"/>
</dbReference>
<evidence type="ECO:0000259" key="4">
    <source>
        <dbReference type="PROSITE" id="PS50110"/>
    </source>
</evidence>
<dbReference type="InterPro" id="IPR001789">
    <property type="entry name" value="Sig_transdc_resp-reg_receiver"/>
</dbReference>
<evidence type="ECO:0000313" key="5">
    <source>
        <dbReference type="EMBL" id="NMF94015.1"/>
    </source>
</evidence>
<dbReference type="PROSITE" id="PS50110">
    <property type="entry name" value="RESPONSE_REGULATORY"/>
    <property type="match status" value="1"/>
</dbReference>
<evidence type="ECO:0000259" key="3">
    <source>
        <dbReference type="PROSITE" id="PS50043"/>
    </source>
</evidence>
<dbReference type="InterPro" id="IPR039420">
    <property type="entry name" value="WalR-like"/>
</dbReference>
<dbReference type="InterPro" id="IPR000792">
    <property type="entry name" value="Tscrpt_reg_LuxR_C"/>
</dbReference>
<dbReference type="SUPFAM" id="SSF46894">
    <property type="entry name" value="C-terminal effector domain of the bipartite response regulators"/>
    <property type="match status" value="1"/>
</dbReference>
<dbReference type="PROSITE" id="PS50043">
    <property type="entry name" value="HTH_LUXR_2"/>
    <property type="match status" value="1"/>
</dbReference>
<dbReference type="EMBL" id="WTVH01000022">
    <property type="protein sequence ID" value="NMF94015.1"/>
    <property type="molecule type" value="Genomic_DNA"/>
</dbReference>
<proteinExistence type="predicted"/>
<dbReference type="RefSeq" id="WP_169199260.1">
    <property type="nucleotide sequence ID" value="NZ_WTVH02000008.1"/>
</dbReference>
<dbReference type="PANTHER" id="PTHR43214:SF38">
    <property type="entry name" value="NITRATE_NITRITE RESPONSE REGULATOR PROTEIN NARL"/>
    <property type="match status" value="1"/>
</dbReference>
<reference evidence="5" key="1">
    <citation type="submission" date="2019-12" db="EMBL/GenBank/DDBJ databases">
        <title>Comparative genomics gives insights into the taxonomy of the Azoarcus-Aromatoleum group and reveals separate origins of nif in the plant-associated Azoarcus and non-plant-associated Aromatoleum sub-groups.</title>
        <authorList>
            <person name="Lafos M."/>
            <person name="Maluk M."/>
            <person name="Batista M."/>
            <person name="Junghare M."/>
            <person name="Carmona M."/>
            <person name="Faoro H."/>
            <person name="Cruz L.M."/>
            <person name="Battistoni F."/>
            <person name="De Souza E."/>
            <person name="Pedrosa F."/>
            <person name="Chen W.-M."/>
            <person name="Poole P.S."/>
            <person name="Dixon R.A."/>
            <person name="James E.K."/>
        </authorList>
    </citation>
    <scope>NUCLEOTIDE SEQUENCE</scope>
    <source>
        <strain evidence="5">U120</strain>
    </source>
</reference>
<protein>
    <submittedName>
        <fullName evidence="5">Two-component system response regulator NarL</fullName>
    </submittedName>
</protein>
<dbReference type="SUPFAM" id="SSF52172">
    <property type="entry name" value="CheY-like"/>
    <property type="match status" value="1"/>
</dbReference>
<evidence type="ECO:0000256" key="2">
    <source>
        <dbReference type="PROSITE-ProRule" id="PRU00169"/>
    </source>
</evidence>
<feature type="modified residue" description="4-aspartylphosphate" evidence="2">
    <location>
        <position position="61"/>
    </location>
</feature>
<sequence length="220" mass="24221">MNDRNDIPQSVVIIDDHPLFRKGLIQLLRTVSGFRLAAEAADGKEGIAHILHLRPDLLLLDLNMKDMSGLEVLKFVRQADLDTRVVMVTVSDAAEDLVAALRAGADGYLLKDMEPEQMVEALQAAAAGRIVVSDALTHLMAAALRREKRPDSVTDAGLTEQEQRILERIATGLSNKLIARELGIAEGTVKVHVKHVLRKLNFRSRVEAAVWAVANQRGER</sequence>
<dbReference type="NCBIfam" id="NF007935">
    <property type="entry name" value="PRK10651.1"/>
    <property type="match status" value="1"/>
</dbReference>
<dbReference type="PRINTS" id="PR00038">
    <property type="entry name" value="HTHLUXR"/>
</dbReference>
<feature type="domain" description="Response regulatory" evidence="4">
    <location>
        <begin position="10"/>
        <end position="126"/>
    </location>
</feature>